<evidence type="ECO:0000256" key="1">
    <source>
        <dbReference type="SAM" id="MobiDB-lite"/>
    </source>
</evidence>
<dbReference type="AlphaFoldDB" id="A0A1A8PHM7"/>
<feature type="region of interest" description="Disordered" evidence="1">
    <location>
        <begin position="209"/>
        <end position="236"/>
    </location>
</feature>
<evidence type="ECO:0000313" key="2">
    <source>
        <dbReference type="EMBL" id="SBR80733.1"/>
    </source>
</evidence>
<reference evidence="2" key="2">
    <citation type="submission" date="2016-06" db="EMBL/GenBank/DDBJ databases">
        <title>The genome of a short-lived fish provides insights into sex chromosome evolution and the genetic control of aging.</title>
        <authorList>
            <person name="Reichwald K."/>
            <person name="Felder M."/>
            <person name="Petzold A."/>
            <person name="Koch P."/>
            <person name="Groth M."/>
            <person name="Platzer M."/>
        </authorList>
    </citation>
    <scope>NUCLEOTIDE SEQUENCE</scope>
    <source>
        <tissue evidence="2">Brain</tissue>
    </source>
</reference>
<gene>
    <name evidence="2" type="primary">Nfu_g_1_017891</name>
</gene>
<protein>
    <submittedName>
        <fullName evidence="2">Uncharacterized protein</fullName>
    </submittedName>
</protein>
<name>A0A1A8PHM7_9TELE</name>
<reference evidence="2" key="1">
    <citation type="submission" date="2016-05" db="EMBL/GenBank/DDBJ databases">
        <authorList>
            <person name="Lavstsen T."/>
            <person name="Jespersen J.S."/>
        </authorList>
    </citation>
    <scope>NUCLEOTIDE SEQUENCE</scope>
    <source>
        <tissue evidence="2">Brain</tissue>
    </source>
</reference>
<organism evidence="2">
    <name type="scientific">Nothobranchius rachovii</name>
    <name type="common">bluefin notho</name>
    <dbReference type="NCBI Taxonomy" id="451742"/>
    <lineage>
        <taxon>Eukaryota</taxon>
        <taxon>Metazoa</taxon>
        <taxon>Chordata</taxon>
        <taxon>Craniata</taxon>
        <taxon>Vertebrata</taxon>
        <taxon>Euteleostomi</taxon>
        <taxon>Actinopterygii</taxon>
        <taxon>Neopterygii</taxon>
        <taxon>Teleostei</taxon>
        <taxon>Neoteleostei</taxon>
        <taxon>Acanthomorphata</taxon>
        <taxon>Ovalentaria</taxon>
        <taxon>Atherinomorphae</taxon>
        <taxon>Cyprinodontiformes</taxon>
        <taxon>Nothobranchiidae</taxon>
        <taxon>Nothobranchius</taxon>
    </lineage>
</organism>
<dbReference type="EMBL" id="HAEH01006992">
    <property type="protein sequence ID" value="SBR80733.1"/>
    <property type="molecule type" value="Transcribed_RNA"/>
</dbReference>
<proteinExistence type="predicted"/>
<sequence length="637" mass="72454">MADHTNTNLWENSLKFKRTLDRIAEKYSKLKYQDGGIEVDLDNIKWNALSRYMDISKQQLKVLESKSRSDWNEESLIRQDVTGTSQLDLTCDDSRADETCISTRELAAEDSSGNTTELEVSLLDDSGRSSYESELLPEDQDEELQMSLNSHGSSLVELYPSMVSRIERAWHRQHVSDAASLVLKRYRKFRQQPKRSGLNSTFDVTLRHTSKSPKTFSNKENSRSSAKRISPETSSQCVQQTTILGPHEEQLQQQSLGKNRALLRKEMPHDVRVMDLSDNAKPREISRNNTFFVCELSPHKQSPLVERVSNKTASSSPSYVTVRDSPFRETRPFLPSHSAESLTCAKETPALKERPDIYGSPVRPSPFKARLMSTLSSSPSAFSRSPKEYSLDCSFKESVKSRSESASLPSTPSRPQVQLWMPRTQSSQCPPQPQLLSSQSARRADTLHRLKRHLSFDSFPRNISPKKVDEDFVKLYHRLVCQSTSAFFNSLPCRLCGRNSGSSRHLSSSLEALALSPHRSVLWKRHRVLRDDSYPQSKRLRDECYTYSPGSKRHRQEMRRRRLSLSELELPQGAFSFSPSKQRAQQPAAHQKAWMSRGVSAAVFPGMGDSCEENGQWLHPQVVRAKLSADCCRPQHM</sequence>
<feature type="region of interest" description="Disordered" evidence="1">
    <location>
        <begin position="332"/>
        <end position="363"/>
    </location>
</feature>
<accession>A0A1A8PHM7</accession>